<dbReference type="SMART" id="SM00091">
    <property type="entry name" value="PAS"/>
    <property type="match status" value="1"/>
</dbReference>
<evidence type="ECO:0000313" key="2">
    <source>
        <dbReference type="EMBL" id="PIM50909.1"/>
    </source>
</evidence>
<evidence type="ECO:0000259" key="1">
    <source>
        <dbReference type="SMART" id="SM00091"/>
    </source>
</evidence>
<dbReference type="Gene3D" id="3.30.450.20">
    <property type="entry name" value="PAS domain"/>
    <property type="match status" value="1"/>
</dbReference>
<dbReference type="SUPFAM" id="SSF55785">
    <property type="entry name" value="PYP-like sensor domain (PAS domain)"/>
    <property type="match status" value="1"/>
</dbReference>
<dbReference type="NCBIfam" id="TIGR00229">
    <property type="entry name" value="sensory_box"/>
    <property type="match status" value="1"/>
</dbReference>
<dbReference type="RefSeq" id="WP_099863891.1">
    <property type="nucleotide sequence ID" value="NZ_PEOG01000091.1"/>
</dbReference>
<feature type="domain" description="PAS" evidence="1">
    <location>
        <begin position="222"/>
        <end position="292"/>
    </location>
</feature>
<keyword evidence="3" id="KW-1185">Reference proteome</keyword>
<dbReference type="EMBL" id="PEOG01000091">
    <property type="protein sequence ID" value="PIM50909.1"/>
    <property type="molecule type" value="Genomic_DNA"/>
</dbReference>
<gene>
    <name evidence="2" type="ORF">CS062_22570</name>
</gene>
<accession>A0A2G9C5T4</accession>
<dbReference type="InterPro" id="IPR035965">
    <property type="entry name" value="PAS-like_dom_sf"/>
</dbReference>
<name>A0A2G9C5T4_9BURK</name>
<dbReference type="Gene3D" id="3.30.450.40">
    <property type="match status" value="1"/>
</dbReference>
<dbReference type="Pfam" id="PF13185">
    <property type="entry name" value="GAF_2"/>
    <property type="match status" value="1"/>
</dbReference>
<reference evidence="2 3" key="1">
    <citation type="submission" date="2017-11" db="EMBL/GenBank/DDBJ databases">
        <title>Draft genome sequence of Mitsuaria sp. HWN-4.</title>
        <authorList>
            <person name="Gundlapally S.R."/>
        </authorList>
    </citation>
    <scope>NUCLEOTIDE SEQUENCE [LARGE SCALE GENOMIC DNA]</scope>
    <source>
        <strain evidence="2 3">HWN-4</strain>
    </source>
</reference>
<dbReference type="Proteomes" id="UP000231501">
    <property type="component" value="Unassembled WGS sequence"/>
</dbReference>
<dbReference type="CDD" id="cd00130">
    <property type="entry name" value="PAS"/>
    <property type="match status" value="1"/>
</dbReference>
<sequence length="347" mass="37954">MSAASLLVLLMAACIAALLWGLARQRRAHRAALAQAERMGRVLLTMARANRLVLRIDDERALFHEACQICVDAGDAALAAVYLRDGDLAHRVAFAGPAAEVLRNVPDPLDLRLPEVQGTYTARVLRDGRSAVSNNYVLDAQAGRWREEAVAQGIRAIAWIPICRGGEVAGTLMLCARLPDFFDDELMARLEELGADLSFALDSVDSRRARAAALREIEAGRDRFQRLFDAAPVPMAIVSVEDRRIVEANQALCRRYGKTVQEVAGTTTASHAYGVIAEDRDVFYRVLGTQGRVTDMVVRLRDAAGTIHPAVLNAEPLEYMGRPCCLIISLELQHLPGPGWPEPPSAR</sequence>
<proteinExistence type="predicted"/>
<organism evidence="2 3">
    <name type="scientific">Roseateles chitinivorans</name>
    <dbReference type="NCBI Taxonomy" id="2917965"/>
    <lineage>
        <taxon>Bacteria</taxon>
        <taxon>Pseudomonadati</taxon>
        <taxon>Pseudomonadota</taxon>
        <taxon>Betaproteobacteria</taxon>
        <taxon>Burkholderiales</taxon>
        <taxon>Sphaerotilaceae</taxon>
        <taxon>Roseateles</taxon>
    </lineage>
</organism>
<protein>
    <recommendedName>
        <fullName evidence="1">PAS domain-containing protein</fullName>
    </recommendedName>
</protein>
<comment type="caution">
    <text evidence="2">The sequence shown here is derived from an EMBL/GenBank/DDBJ whole genome shotgun (WGS) entry which is preliminary data.</text>
</comment>
<dbReference type="InterPro" id="IPR029016">
    <property type="entry name" value="GAF-like_dom_sf"/>
</dbReference>
<dbReference type="OrthoDB" id="9152656at2"/>
<dbReference type="InterPro" id="IPR003018">
    <property type="entry name" value="GAF"/>
</dbReference>
<dbReference type="Pfam" id="PF13188">
    <property type="entry name" value="PAS_8"/>
    <property type="match status" value="1"/>
</dbReference>
<dbReference type="SUPFAM" id="SSF55781">
    <property type="entry name" value="GAF domain-like"/>
    <property type="match status" value="1"/>
</dbReference>
<dbReference type="AlphaFoldDB" id="A0A2G9C5T4"/>
<evidence type="ECO:0000313" key="3">
    <source>
        <dbReference type="Proteomes" id="UP000231501"/>
    </source>
</evidence>
<dbReference type="InterPro" id="IPR000014">
    <property type="entry name" value="PAS"/>
</dbReference>